<name>A0AAV9GEK9_9PEZI</name>
<gene>
    <name evidence="7" type="ORF">QBC34DRAFT_412658</name>
</gene>
<dbReference type="AlphaFoldDB" id="A0AAV9GEK9"/>
<dbReference type="Gene3D" id="1.20.58.340">
    <property type="entry name" value="Magnesium transport protein CorA, transmembrane region"/>
    <property type="match status" value="1"/>
</dbReference>
<dbReference type="GO" id="GO:0046873">
    <property type="term" value="F:metal ion transmembrane transporter activity"/>
    <property type="evidence" value="ECO:0007669"/>
    <property type="project" value="InterPro"/>
</dbReference>
<accession>A0AAV9GEK9</accession>
<keyword evidence="2 6" id="KW-0812">Transmembrane</keyword>
<evidence type="ECO:0000256" key="5">
    <source>
        <dbReference type="SAM" id="MobiDB-lite"/>
    </source>
</evidence>
<evidence type="ECO:0000256" key="3">
    <source>
        <dbReference type="ARBA" id="ARBA00022989"/>
    </source>
</evidence>
<dbReference type="InterPro" id="IPR045863">
    <property type="entry name" value="CorA_TM1_TM2"/>
</dbReference>
<dbReference type="Proteomes" id="UP001321760">
    <property type="component" value="Unassembled WGS sequence"/>
</dbReference>
<comment type="subcellular location">
    <subcellularLocation>
        <location evidence="1">Membrane</location>
        <topology evidence="1">Multi-pass membrane protein</topology>
    </subcellularLocation>
</comment>
<evidence type="ECO:0000256" key="1">
    <source>
        <dbReference type="ARBA" id="ARBA00004141"/>
    </source>
</evidence>
<evidence type="ECO:0000256" key="4">
    <source>
        <dbReference type="ARBA" id="ARBA00023136"/>
    </source>
</evidence>
<dbReference type="GO" id="GO:0016020">
    <property type="term" value="C:membrane"/>
    <property type="evidence" value="ECO:0007669"/>
    <property type="project" value="UniProtKB-SubCell"/>
</dbReference>
<evidence type="ECO:0000313" key="7">
    <source>
        <dbReference type="EMBL" id="KAK4445783.1"/>
    </source>
</evidence>
<dbReference type="InterPro" id="IPR002523">
    <property type="entry name" value="MgTranspt_CorA/ZnTranspt_ZntB"/>
</dbReference>
<organism evidence="7 8">
    <name type="scientific">Podospora aff. communis PSN243</name>
    <dbReference type="NCBI Taxonomy" id="3040156"/>
    <lineage>
        <taxon>Eukaryota</taxon>
        <taxon>Fungi</taxon>
        <taxon>Dikarya</taxon>
        <taxon>Ascomycota</taxon>
        <taxon>Pezizomycotina</taxon>
        <taxon>Sordariomycetes</taxon>
        <taxon>Sordariomycetidae</taxon>
        <taxon>Sordariales</taxon>
        <taxon>Podosporaceae</taxon>
        <taxon>Podospora</taxon>
    </lineage>
</organism>
<keyword evidence="3 6" id="KW-1133">Transmembrane helix</keyword>
<dbReference type="Pfam" id="PF01544">
    <property type="entry name" value="CorA"/>
    <property type="match status" value="1"/>
</dbReference>
<evidence type="ECO:0000256" key="2">
    <source>
        <dbReference type="ARBA" id="ARBA00022692"/>
    </source>
</evidence>
<feature type="region of interest" description="Disordered" evidence="5">
    <location>
        <begin position="456"/>
        <end position="493"/>
    </location>
</feature>
<feature type="transmembrane region" description="Helical" evidence="6">
    <location>
        <begin position="356"/>
        <end position="377"/>
    </location>
</feature>
<feature type="transmembrane region" description="Helical" evidence="6">
    <location>
        <begin position="397"/>
        <end position="416"/>
    </location>
</feature>
<proteinExistence type="predicted"/>
<keyword evidence="8" id="KW-1185">Reference proteome</keyword>
<reference evidence="7" key="1">
    <citation type="journal article" date="2023" name="Mol. Phylogenet. Evol.">
        <title>Genome-scale phylogeny and comparative genomics of the fungal order Sordariales.</title>
        <authorList>
            <person name="Hensen N."/>
            <person name="Bonometti L."/>
            <person name="Westerberg I."/>
            <person name="Brannstrom I.O."/>
            <person name="Guillou S."/>
            <person name="Cros-Aarteil S."/>
            <person name="Calhoun S."/>
            <person name="Haridas S."/>
            <person name="Kuo A."/>
            <person name="Mondo S."/>
            <person name="Pangilinan J."/>
            <person name="Riley R."/>
            <person name="LaButti K."/>
            <person name="Andreopoulos B."/>
            <person name="Lipzen A."/>
            <person name="Chen C."/>
            <person name="Yan M."/>
            <person name="Daum C."/>
            <person name="Ng V."/>
            <person name="Clum A."/>
            <person name="Steindorff A."/>
            <person name="Ohm R.A."/>
            <person name="Martin F."/>
            <person name="Silar P."/>
            <person name="Natvig D.O."/>
            <person name="Lalanne C."/>
            <person name="Gautier V."/>
            <person name="Ament-Velasquez S.L."/>
            <person name="Kruys A."/>
            <person name="Hutchinson M.I."/>
            <person name="Powell A.J."/>
            <person name="Barry K."/>
            <person name="Miller A.N."/>
            <person name="Grigoriev I.V."/>
            <person name="Debuchy R."/>
            <person name="Gladieux P."/>
            <person name="Hiltunen Thoren M."/>
            <person name="Johannesson H."/>
        </authorList>
    </citation>
    <scope>NUCLEOTIDE SEQUENCE</scope>
    <source>
        <strain evidence="7">PSN243</strain>
    </source>
</reference>
<evidence type="ECO:0000256" key="6">
    <source>
        <dbReference type="SAM" id="Phobius"/>
    </source>
</evidence>
<protein>
    <submittedName>
        <fullName evidence="7">Uncharacterized protein</fullName>
    </submittedName>
</protein>
<comment type="caution">
    <text evidence="7">The sequence shown here is derived from an EMBL/GenBank/DDBJ whole genome shotgun (WGS) entry which is preliminary data.</text>
</comment>
<keyword evidence="4 6" id="KW-0472">Membrane</keyword>
<evidence type="ECO:0000313" key="8">
    <source>
        <dbReference type="Proteomes" id="UP001321760"/>
    </source>
</evidence>
<sequence length="511" mass="58787">MQLEMTKQASLWVFRGLVTFGVIPKADLRLLAFVASCLSSFGVPSNDIFNRVLLDFYGGSPYFASLNLSHWQKTLDGDTCLWRCALRSFSRSFVEHRRLPRSRKELPARAMAYCRRSFGSLVSLDQAESYFVEERKMIVGYLRTFNDSRPPTFSIAVLDDRWPSSGDTGERYINWEEQGFVVQGLNAGHHLLQCTLFAALHEWVDQWLQCLDWLDSVVKIELEDIMNHNESERLMFDSSFERSRIYFKTLQVLRIFSQTVKSTRRAVYSLAPERIPKVFSIRTGATRPFIHPNTIATDDKILMANWKILWSYYLESEKQLLQQIAEKTEEIKSLRDGLFNATSLREASRSTTMNRYVIVFTIVTVLYLPPSLIASVFGTELFTTEDTEETIGRFKTSTVVVSMSTYIFALLLIWLADRLEYPRIMLRKAKAWGTMSTRRVARLFRLEKIVPDWFSDTSSTSSSASSDIWSDDDSGSRVSNEAQGEARDQAPGMFRRYFEALTSSKKKTEAV</sequence>
<dbReference type="EMBL" id="MU865962">
    <property type="protein sequence ID" value="KAK4445783.1"/>
    <property type="molecule type" value="Genomic_DNA"/>
</dbReference>
<feature type="compositionally biased region" description="Low complexity" evidence="5">
    <location>
        <begin position="456"/>
        <end position="468"/>
    </location>
</feature>
<dbReference type="SUPFAM" id="SSF144083">
    <property type="entry name" value="Magnesium transport protein CorA, transmembrane region"/>
    <property type="match status" value="1"/>
</dbReference>
<reference evidence="7" key="2">
    <citation type="submission" date="2023-05" db="EMBL/GenBank/DDBJ databases">
        <authorList>
            <consortium name="Lawrence Berkeley National Laboratory"/>
            <person name="Steindorff A."/>
            <person name="Hensen N."/>
            <person name="Bonometti L."/>
            <person name="Westerberg I."/>
            <person name="Brannstrom I.O."/>
            <person name="Guillou S."/>
            <person name="Cros-Aarteil S."/>
            <person name="Calhoun S."/>
            <person name="Haridas S."/>
            <person name="Kuo A."/>
            <person name="Mondo S."/>
            <person name="Pangilinan J."/>
            <person name="Riley R."/>
            <person name="Labutti K."/>
            <person name="Andreopoulos B."/>
            <person name="Lipzen A."/>
            <person name="Chen C."/>
            <person name="Yanf M."/>
            <person name="Daum C."/>
            <person name="Ng V."/>
            <person name="Clum A."/>
            <person name="Ohm R."/>
            <person name="Martin F."/>
            <person name="Silar P."/>
            <person name="Natvig D."/>
            <person name="Lalanne C."/>
            <person name="Gautier V."/>
            <person name="Ament-Velasquez S.L."/>
            <person name="Kruys A."/>
            <person name="Hutchinson M.I."/>
            <person name="Powell A.J."/>
            <person name="Barry K."/>
            <person name="Miller A.N."/>
            <person name="Grigoriev I.V."/>
            <person name="Debuchy R."/>
            <person name="Gladieux P."/>
            <person name="Thoren M.H."/>
            <person name="Johannesson H."/>
        </authorList>
    </citation>
    <scope>NUCLEOTIDE SEQUENCE</scope>
    <source>
        <strain evidence="7">PSN243</strain>
    </source>
</reference>